<organism evidence="1 2">
    <name type="scientific">Vibrio mytili</name>
    <dbReference type="NCBI Taxonomy" id="50718"/>
    <lineage>
        <taxon>Bacteria</taxon>
        <taxon>Pseudomonadati</taxon>
        <taxon>Pseudomonadota</taxon>
        <taxon>Gammaproteobacteria</taxon>
        <taxon>Vibrionales</taxon>
        <taxon>Vibrionaceae</taxon>
        <taxon>Vibrio</taxon>
    </lineage>
</organism>
<reference evidence="1 2" key="1">
    <citation type="submission" date="2015-01" db="EMBL/GenBank/DDBJ databases">
        <title>Draft genome of Vibrio mytili type strain CAIM 528.</title>
        <authorList>
            <person name="Gonzalez-Castillo A."/>
            <person name="Gomez-Gil B."/>
            <person name="Enciso-Ibarra J."/>
        </authorList>
    </citation>
    <scope>NUCLEOTIDE SEQUENCE [LARGE SCALE GENOMIC DNA]</scope>
    <source>
        <strain evidence="1 2">CAIM 528</strain>
    </source>
</reference>
<evidence type="ECO:0000313" key="1">
    <source>
        <dbReference type="EMBL" id="KIN09900.1"/>
    </source>
</evidence>
<name>A0A0C3I4D1_9VIBR</name>
<keyword evidence="2" id="KW-1185">Reference proteome</keyword>
<dbReference type="AlphaFoldDB" id="A0A0C3I4D1"/>
<protein>
    <submittedName>
        <fullName evidence="1">Uncharacterized protein</fullName>
    </submittedName>
</protein>
<sequence length="304" mass="33825">MKILSDSFNGPYDLSILGLGYEERASSKYNQEKDSLGEVLALGYLTHTEILHYKDNKDKYVSGHSNVFEGNDNDVKSYLNEWLKEKIGEKNKPINVLIDITVFSRPRLAALLYILVKSLPKNSILTISYEISKFVSAPDGLSPIKKVGDIIPELSGAIGDLNKPTALILGLGYEDGKALGLATYLEPEFNFALVPIGVDKKFDDLVVKNNQAFLNEIPRSRIVHYRLDQPYNTYIDMRDLVSATSSFATPLIAPLGPKILTAISVLIAIEFNEKLPVWRVSSDYEEKPVNRKPSGTSVKLSVMI</sequence>
<comment type="caution">
    <text evidence="1">The sequence shown here is derived from an EMBL/GenBank/DDBJ whole genome shotgun (WGS) entry which is preliminary data.</text>
</comment>
<proteinExistence type="predicted"/>
<dbReference type="STRING" id="50718.SU60_16250"/>
<dbReference type="Proteomes" id="UP000031977">
    <property type="component" value="Unassembled WGS sequence"/>
</dbReference>
<evidence type="ECO:0000313" key="2">
    <source>
        <dbReference type="Proteomes" id="UP000031977"/>
    </source>
</evidence>
<dbReference type="OrthoDB" id="9813147at2"/>
<gene>
    <name evidence="1" type="ORF">SU60_16250</name>
</gene>
<dbReference type="EMBL" id="JXOK01000063">
    <property type="protein sequence ID" value="KIN09900.1"/>
    <property type="molecule type" value="Genomic_DNA"/>
</dbReference>
<dbReference type="RefSeq" id="WP_041156451.1">
    <property type="nucleotide sequence ID" value="NZ_CBCRVP010000006.1"/>
</dbReference>
<accession>A0A0C3I4D1</accession>